<organism evidence="2 3">
    <name type="scientific">Actinokineospora soli</name>
    <dbReference type="NCBI Taxonomy" id="1048753"/>
    <lineage>
        <taxon>Bacteria</taxon>
        <taxon>Bacillati</taxon>
        <taxon>Actinomycetota</taxon>
        <taxon>Actinomycetes</taxon>
        <taxon>Pseudonocardiales</taxon>
        <taxon>Pseudonocardiaceae</taxon>
        <taxon>Actinokineospora</taxon>
    </lineage>
</organism>
<keyword evidence="3" id="KW-1185">Reference proteome</keyword>
<dbReference type="InterPro" id="IPR046112">
    <property type="entry name" value="DUF6049"/>
</dbReference>
<evidence type="ECO:0000313" key="3">
    <source>
        <dbReference type="Proteomes" id="UP001596512"/>
    </source>
</evidence>
<evidence type="ECO:0000256" key="1">
    <source>
        <dbReference type="SAM" id="MobiDB-lite"/>
    </source>
</evidence>
<protein>
    <submittedName>
        <fullName evidence="2">DUF6049 family protein</fullName>
    </submittedName>
</protein>
<name>A0ABW2TWY4_9PSEU</name>
<proteinExistence type="predicted"/>
<dbReference type="Pfam" id="PF19516">
    <property type="entry name" value="DUF6049"/>
    <property type="match status" value="1"/>
</dbReference>
<dbReference type="Proteomes" id="UP001596512">
    <property type="component" value="Unassembled WGS sequence"/>
</dbReference>
<accession>A0ABW2TWY4</accession>
<gene>
    <name evidence="2" type="ORF">ACFQV2_38660</name>
</gene>
<dbReference type="EMBL" id="JBHTEY010000004">
    <property type="protein sequence ID" value="MFC7618410.1"/>
    <property type="molecule type" value="Genomic_DNA"/>
</dbReference>
<evidence type="ECO:0000313" key="2">
    <source>
        <dbReference type="EMBL" id="MFC7618410.1"/>
    </source>
</evidence>
<reference evidence="3" key="1">
    <citation type="journal article" date="2019" name="Int. J. Syst. Evol. Microbiol.">
        <title>The Global Catalogue of Microorganisms (GCM) 10K type strain sequencing project: providing services to taxonomists for standard genome sequencing and annotation.</title>
        <authorList>
            <consortium name="The Broad Institute Genomics Platform"/>
            <consortium name="The Broad Institute Genome Sequencing Center for Infectious Disease"/>
            <person name="Wu L."/>
            <person name="Ma J."/>
        </authorList>
    </citation>
    <scope>NUCLEOTIDE SEQUENCE [LARGE SCALE GENOMIC DNA]</scope>
    <source>
        <strain evidence="3">JCM 17695</strain>
    </source>
</reference>
<comment type="caution">
    <text evidence="2">The sequence shown here is derived from an EMBL/GenBank/DDBJ whole genome shotgun (WGS) entry which is preliminary data.</text>
</comment>
<sequence length="143" mass="15556">MARADGVQRELVDKVLFEDAANQVTPTALMAPLRRGLVRASSTAWRAEPRLADQALARVTESLNGMLDQVSVTDPGRPLSLASKDSPLPVYISNKLPVEVLARINVGTTPACDRWRRRWSASRPTRASRGTCPPRSPAPAGSW</sequence>
<feature type="region of interest" description="Disordered" evidence="1">
    <location>
        <begin position="117"/>
        <end position="143"/>
    </location>
</feature>